<proteinExistence type="predicted"/>
<sequence>MININLDMLFDSIEDKKESQIKPNKLVSAYEEIVSSFIEQRIPNLSKISLEQLDLFLDEFDNISITKHSNGRITVSGKDTPLQNLFSSLILLDGLETCEEEADDNEIIFI</sequence>
<dbReference type="AlphaFoldDB" id="A0A2C1LN26"/>
<dbReference type="Proteomes" id="UP000225766">
    <property type="component" value="Unassembled WGS sequence"/>
</dbReference>
<organism evidence="1 2">
    <name type="scientific">Bacillus cereus</name>
    <dbReference type="NCBI Taxonomy" id="1396"/>
    <lineage>
        <taxon>Bacteria</taxon>
        <taxon>Bacillati</taxon>
        <taxon>Bacillota</taxon>
        <taxon>Bacilli</taxon>
        <taxon>Bacillales</taxon>
        <taxon>Bacillaceae</taxon>
        <taxon>Bacillus</taxon>
        <taxon>Bacillus cereus group</taxon>
    </lineage>
</organism>
<evidence type="ECO:0000313" key="2">
    <source>
        <dbReference type="Proteomes" id="UP000225766"/>
    </source>
</evidence>
<comment type="caution">
    <text evidence="1">The sequence shown here is derived from an EMBL/GenBank/DDBJ whole genome shotgun (WGS) entry which is preliminary data.</text>
</comment>
<evidence type="ECO:0000313" key="1">
    <source>
        <dbReference type="EMBL" id="PGT99866.1"/>
    </source>
</evidence>
<reference evidence="1 2" key="1">
    <citation type="submission" date="2017-09" db="EMBL/GenBank/DDBJ databases">
        <title>Large-scale bioinformatics analysis of Bacillus genomes uncovers conserved roles of natural products in bacterial physiology.</title>
        <authorList>
            <consortium name="Agbiome Team Llc"/>
            <person name="Bleich R.M."/>
            <person name="Grubbs K.J."/>
            <person name="Santa Maria K.C."/>
            <person name="Allen S.E."/>
            <person name="Farag S."/>
            <person name="Shank E.A."/>
            <person name="Bowers A."/>
        </authorList>
    </citation>
    <scope>NUCLEOTIDE SEQUENCE [LARGE SCALE GENOMIC DNA]</scope>
    <source>
        <strain evidence="1 2">AFS040105</strain>
    </source>
</reference>
<protein>
    <submittedName>
        <fullName evidence="1">Uncharacterized protein</fullName>
    </submittedName>
</protein>
<name>A0A2C1LN26_BACCE</name>
<gene>
    <name evidence="1" type="ORF">COD19_18210</name>
</gene>
<dbReference type="EMBL" id="NUMG01000025">
    <property type="protein sequence ID" value="PGT99866.1"/>
    <property type="molecule type" value="Genomic_DNA"/>
</dbReference>
<accession>A0A2C1LN26</accession>